<comment type="caution">
    <text evidence="2">The sequence shown here is derived from an EMBL/GenBank/DDBJ whole genome shotgun (WGS) entry which is preliminary data.</text>
</comment>
<evidence type="ECO:0000313" key="2">
    <source>
        <dbReference type="EMBL" id="KAJ8871529.1"/>
    </source>
</evidence>
<protein>
    <submittedName>
        <fullName evidence="2">Uncharacterized protein</fullName>
    </submittedName>
</protein>
<feature type="region of interest" description="Disordered" evidence="1">
    <location>
        <begin position="109"/>
        <end position="129"/>
    </location>
</feature>
<organism evidence="2 3">
    <name type="scientific">Dryococelus australis</name>
    <dbReference type="NCBI Taxonomy" id="614101"/>
    <lineage>
        <taxon>Eukaryota</taxon>
        <taxon>Metazoa</taxon>
        <taxon>Ecdysozoa</taxon>
        <taxon>Arthropoda</taxon>
        <taxon>Hexapoda</taxon>
        <taxon>Insecta</taxon>
        <taxon>Pterygota</taxon>
        <taxon>Neoptera</taxon>
        <taxon>Polyneoptera</taxon>
        <taxon>Phasmatodea</taxon>
        <taxon>Verophasmatodea</taxon>
        <taxon>Anareolatae</taxon>
        <taxon>Phasmatidae</taxon>
        <taxon>Eurycanthinae</taxon>
        <taxon>Dryococelus</taxon>
    </lineage>
</organism>
<dbReference type="Proteomes" id="UP001159363">
    <property type="component" value="Chromosome 11"/>
</dbReference>
<evidence type="ECO:0000313" key="3">
    <source>
        <dbReference type="Proteomes" id="UP001159363"/>
    </source>
</evidence>
<proteinExistence type="predicted"/>
<name>A0ABQ9GHL1_9NEOP</name>
<gene>
    <name evidence="2" type="ORF">PR048_027851</name>
</gene>
<reference evidence="2 3" key="1">
    <citation type="submission" date="2023-02" db="EMBL/GenBank/DDBJ databases">
        <title>LHISI_Scaffold_Assembly.</title>
        <authorList>
            <person name="Stuart O.P."/>
            <person name="Cleave R."/>
            <person name="Magrath M.J.L."/>
            <person name="Mikheyev A.S."/>
        </authorList>
    </citation>
    <scope>NUCLEOTIDE SEQUENCE [LARGE SCALE GENOMIC DNA]</scope>
    <source>
        <strain evidence="2">Daus_M_001</strain>
        <tissue evidence="2">Leg muscle</tissue>
    </source>
</reference>
<feature type="region of interest" description="Disordered" evidence="1">
    <location>
        <begin position="719"/>
        <end position="748"/>
    </location>
</feature>
<evidence type="ECO:0000256" key="1">
    <source>
        <dbReference type="SAM" id="MobiDB-lite"/>
    </source>
</evidence>
<sequence length="1154" mass="127472">MFSNIDFDKLRVRKVNFSKEFPGNALANKRVGTNAVFDANILNLSAFMSVFNILPPTSITTVHSIACSNDLAVDETAKSPTTTAAVCNQKCAPLCSVLARDRSIKVPRGERTSLHHCQTPTPPPPPEITRNRIVFYELQPRRTSFASEGLGVQSAAEGLNSSDNVEWYLSELNYIVVSLYSSSTTPADITALQLPPPLPKTSVCLGLPSSGTPVREPILFRLLFSFHAVPSWEKNPALYQTICKIDIAMCLISLFIRRTNPMRVIEVNLEWRRNEMAGETGDPSENPPTNGIVRHHYHLRKPGSPWWKASVLIAQPPWYQVLMDNTHLHITTTTHRHAQILEKGPRLQAPFITWPTLWLPDTRVFAVNRYWRQPVSDDAGRGSTIAERRNAKWWESGDPRENSLTNAIIRQMRRSRSGPAGNFETDSPWWDVSVPAAGHGGVVVKLPASRLGEPGLIPSEIVPGFPHGKIVEDDVADRRVFSGYSRFPRPFIPTLLHTHLVSPSSALRTSSLRAPQISPLHEGCTLMNSARGKKARSFRRGRLEALTESEPVDLRMKAPPASLNVCPVLSCWKEGVCSERSRDCPSSAFGQGLDLEGSFTSPRGKCVGFWGLLDGEGVHGAYFPVPWTVNRPISTDLALRASRADRITSCRSASSTGTMRGGICGQGLVVRNRSQHNALSFSVTQPPSWIWVTLTHDIDLALMLSYYAVVRRQQCSPIGLTRPEPRPQPYRTSLGRIGSPGEARQARPKPIAQLVDGCRGMAPNPECSAPSSNVSNAVKGTMLFENFSACLELISRQLHNRSYLPRGAISLSLSKRAKRIRHEGVLTKDKWKKRSEAKRQSSAVVFAASNTLRRNEEKKKGGLREIDSAPLGRGLVMVADSPPQPHRGGGGAGGGVFLYSRLKGAMVAERLARSPPTKANRFQYSVGSPDFRKGKSCRTMPLVSGSSRRSPVFLTPSFQRRSIFTSITLVGSQDLAGLKGLINDETAVIYCSHELATPAESATASGCRVQERPKRENNCRTWLSPTWVIVPPRRALAGRAMGLGLRGDLQVASISPAPLRHQGDDHPLQSGLSQYWWGGGETQSCWPSHKCGRQVKAVNDSLLPLRMFVRRRISCRAVLLSFSYRTVRDGLQTTQREEIRISRRLPGIEPFSRI</sequence>
<accession>A0ABQ9GHL1</accession>
<dbReference type="EMBL" id="JARBHB010000012">
    <property type="protein sequence ID" value="KAJ8871529.1"/>
    <property type="molecule type" value="Genomic_DNA"/>
</dbReference>
<keyword evidence="3" id="KW-1185">Reference proteome</keyword>